<gene>
    <name evidence="2" type="ORF">Cabys_3732</name>
</gene>
<dbReference type="KEGG" id="caby:Cabys_3732"/>
<dbReference type="Proteomes" id="UP000183868">
    <property type="component" value="Chromosome"/>
</dbReference>
<sequence length="230" mass="26594">MVLRPAGADTLAGEPGIDAVPTPENEPNKIQIQWYRHHQINNLDRFLVYRSADPQGIKNYRVVGEVPANVSGKVDSVYYDTQDLSNNVRYYYYVTAVGHTGKESLPSDTVSYRLLEKAVKLSLNGNASVVSEPVMEFEWWIQSGNTPDQYILRIERFVSADFHPLAFVRMIRSNYQTPQTFRLEGNELKSLFPNGDYRWRIDCVGREDVVNQYFEGSESNWQLFKIRWND</sequence>
<organism evidence="2 3">
    <name type="scientific">Caldithrix abyssi DSM 13497</name>
    <dbReference type="NCBI Taxonomy" id="880073"/>
    <lineage>
        <taxon>Bacteria</taxon>
        <taxon>Pseudomonadati</taxon>
        <taxon>Calditrichota</taxon>
        <taxon>Calditrichia</taxon>
        <taxon>Calditrichales</taxon>
        <taxon>Calditrichaceae</taxon>
        <taxon>Caldithrix</taxon>
    </lineage>
</organism>
<evidence type="ECO:0000313" key="3">
    <source>
        <dbReference type="Proteomes" id="UP000183868"/>
    </source>
</evidence>
<feature type="region of interest" description="Disordered" evidence="1">
    <location>
        <begin position="1"/>
        <end position="25"/>
    </location>
</feature>
<evidence type="ECO:0008006" key="4">
    <source>
        <dbReference type="Google" id="ProtNLM"/>
    </source>
</evidence>
<accession>A0A1J1CD41</accession>
<dbReference type="InterPro" id="IPR036116">
    <property type="entry name" value="FN3_sf"/>
</dbReference>
<evidence type="ECO:0000256" key="1">
    <source>
        <dbReference type="SAM" id="MobiDB-lite"/>
    </source>
</evidence>
<proteinExistence type="predicted"/>
<protein>
    <recommendedName>
        <fullName evidence="4">Fibronectin type-III domain-containing protein</fullName>
    </recommendedName>
</protein>
<evidence type="ECO:0000313" key="2">
    <source>
        <dbReference type="EMBL" id="APF20478.1"/>
    </source>
</evidence>
<dbReference type="Gene3D" id="2.60.40.10">
    <property type="entry name" value="Immunoglobulins"/>
    <property type="match status" value="1"/>
</dbReference>
<reference evidence="2 3" key="1">
    <citation type="submission" date="2016-11" db="EMBL/GenBank/DDBJ databases">
        <title>Genomic analysis of Caldithrix abyssi and proposal of a novel bacterial phylum Caldithrichaeota.</title>
        <authorList>
            <person name="Kublanov I."/>
            <person name="Sigalova O."/>
            <person name="Gavrilov S."/>
            <person name="Lebedinsky A."/>
            <person name="Ivanova N."/>
            <person name="Daum C."/>
            <person name="Reddy T."/>
            <person name="Klenk H.P."/>
            <person name="Goker M."/>
            <person name="Reva O."/>
            <person name="Miroshnichenko M."/>
            <person name="Kyprides N."/>
            <person name="Woyke T."/>
            <person name="Gelfand M."/>
        </authorList>
    </citation>
    <scope>NUCLEOTIDE SEQUENCE [LARGE SCALE GENOMIC DNA]</scope>
    <source>
        <strain evidence="2 3">LF13</strain>
    </source>
</reference>
<dbReference type="EMBL" id="CP018099">
    <property type="protein sequence ID" value="APF20478.1"/>
    <property type="molecule type" value="Genomic_DNA"/>
</dbReference>
<dbReference type="InterPro" id="IPR013783">
    <property type="entry name" value="Ig-like_fold"/>
</dbReference>
<dbReference type="AlphaFoldDB" id="A0A1J1CD41"/>
<dbReference type="SUPFAM" id="SSF49265">
    <property type="entry name" value="Fibronectin type III"/>
    <property type="match status" value="1"/>
</dbReference>
<name>A0A1J1CD41_CALAY</name>